<proteinExistence type="inferred from homology"/>
<dbReference type="EMBL" id="JAUIZM010000012">
    <property type="protein sequence ID" value="KAK1353631.1"/>
    <property type="molecule type" value="Genomic_DNA"/>
</dbReference>
<feature type="signal peptide" evidence="4">
    <location>
        <begin position="1"/>
        <end position="39"/>
    </location>
</feature>
<name>A0AAD8GS77_9APIA</name>
<sequence>MISLVIFSKTEKNKMAFSYSFKWLSLLLAAASLITIASADEALIESICSTTGNTPLCNNILKTSVVSERGGLGQLLTNVALRKVHKSLNLVRQLAKISTDFRTKNQYDACLEVFDDAFDSLKECKKRFSENNLNDANVMASAALTDIDTCSDEVTNAPPQLTDAIKESSNIIRIVLAASYDGPA</sequence>
<organism evidence="6 7">
    <name type="scientific">Heracleum sosnowskyi</name>
    <dbReference type="NCBI Taxonomy" id="360622"/>
    <lineage>
        <taxon>Eukaryota</taxon>
        <taxon>Viridiplantae</taxon>
        <taxon>Streptophyta</taxon>
        <taxon>Embryophyta</taxon>
        <taxon>Tracheophyta</taxon>
        <taxon>Spermatophyta</taxon>
        <taxon>Magnoliopsida</taxon>
        <taxon>eudicotyledons</taxon>
        <taxon>Gunneridae</taxon>
        <taxon>Pentapetalae</taxon>
        <taxon>asterids</taxon>
        <taxon>campanulids</taxon>
        <taxon>Apiales</taxon>
        <taxon>Apiaceae</taxon>
        <taxon>Apioideae</taxon>
        <taxon>apioid superclade</taxon>
        <taxon>Tordylieae</taxon>
        <taxon>Tordyliinae</taxon>
        <taxon>Heracleum</taxon>
    </lineage>
</organism>
<dbReference type="InterPro" id="IPR034086">
    <property type="entry name" value="PMEI_plant"/>
</dbReference>
<reference evidence="6" key="1">
    <citation type="submission" date="2023-02" db="EMBL/GenBank/DDBJ databases">
        <title>Genome of toxic invasive species Heracleum sosnowskyi carries increased number of genes despite the absence of recent whole-genome duplications.</title>
        <authorList>
            <person name="Schelkunov M."/>
            <person name="Shtratnikova V."/>
            <person name="Makarenko M."/>
            <person name="Klepikova A."/>
            <person name="Omelchenko D."/>
            <person name="Novikova G."/>
            <person name="Obukhova E."/>
            <person name="Bogdanov V."/>
            <person name="Penin A."/>
            <person name="Logacheva M."/>
        </authorList>
    </citation>
    <scope>NUCLEOTIDE SEQUENCE</scope>
    <source>
        <strain evidence="6">Hsosn_3</strain>
        <tissue evidence="6">Leaf</tissue>
    </source>
</reference>
<reference evidence="6" key="2">
    <citation type="submission" date="2023-05" db="EMBL/GenBank/DDBJ databases">
        <authorList>
            <person name="Schelkunov M.I."/>
        </authorList>
    </citation>
    <scope>NUCLEOTIDE SEQUENCE</scope>
    <source>
        <strain evidence="6">Hsosn_3</strain>
        <tissue evidence="6">Leaf</tissue>
    </source>
</reference>
<keyword evidence="7" id="KW-1185">Reference proteome</keyword>
<comment type="similarity">
    <text evidence="3">Belongs to the PMEI family.</text>
</comment>
<dbReference type="SMART" id="SM00856">
    <property type="entry name" value="PMEI"/>
    <property type="match status" value="1"/>
</dbReference>
<evidence type="ECO:0000313" key="6">
    <source>
        <dbReference type="EMBL" id="KAK1353631.1"/>
    </source>
</evidence>
<feature type="domain" description="Pectinesterase inhibitor" evidence="5">
    <location>
        <begin position="39"/>
        <end position="178"/>
    </location>
</feature>
<dbReference type="PANTHER" id="PTHR36710:SF4">
    <property type="entry name" value="PLANT INVERTASE_PECTIN METHYLESTERASE INHIBITOR SUPERFAMILY PROTEIN"/>
    <property type="match status" value="1"/>
</dbReference>
<gene>
    <name evidence="6" type="ORF">POM88_051996</name>
</gene>
<dbReference type="NCBIfam" id="TIGR01614">
    <property type="entry name" value="PME_inhib"/>
    <property type="match status" value="1"/>
</dbReference>
<dbReference type="Gene3D" id="1.20.140.40">
    <property type="entry name" value="Invertase/pectin methylesterase inhibitor family protein"/>
    <property type="match status" value="1"/>
</dbReference>
<protein>
    <submittedName>
        <fullName evidence="6">PMEI domain-containing protein</fullName>
    </submittedName>
</protein>
<dbReference type="InterPro" id="IPR052421">
    <property type="entry name" value="PCW_Enzyme_Inhibitor"/>
</dbReference>
<accession>A0AAD8GS77</accession>
<dbReference type="PANTHER" id="PTHR36710">
    <property type="entry name" value="PECTINESTERASE INHIBITOR-LIKE"/>
    <property type="match status" value="1"/>
</dbReference>
<evidence type="ECO:0000313" key="7">
    <source>
        <dbReference type="Proteomes" id="UP001237642"/>
    </source>
</evidence>
<dbReference type="InterPro" id="IPR035513">
    <property type="entry name" value="Invertase/methylesterase_inhib"/>
</dbReference>
<evidence type="ECO:0000256" key="4">
    <source>
        <dbReference type="SAM" id="SignalP"/>
    </source>
</evidence>
<evidence type="ECO:0000256" key="2">
    <source>
        <dbReference type="ARBA" id="ARBA00023157"/>
    </source>
</evidence>
<keyword evidence="2" id="KW-1015">Disulfide bond</keyword>
<evidence type="ECO:0000256" key="3">
    <source>
        <dbReference type="ARBA" id="ARBA00038471"/>
    </source>
</evidence>
<dbReference type="SUPFAM" id="SSF101148">
    <property type="entry name" value="Plant invertase/pectin methylesterase inhibitor"/>
    <property type="match status" value="1"/>
</dbReference>
<dbReference type="AlphaFoldDB" id="A0AAD8GS77"/>
<dbReference type="Proteomes" id="UP001237642">
    <property type="component" value="Unassembled WGS sequence"/>
</dbReference>
<dbReference type="GO" id="GO:0046910">
    <property type="term" value="F:pectinesterase inhibitor activity"/>
    <property type="evidence" value="ECO:0007669"/>
    <property type="project" value="InterPro"/>
</dbReference>
<dbReference type="Pfam" id="PF04043">
    <property type="entry name" value="PMEI"/>
    <property type="match status" value="1"/>
</dbReference>
<evidence type="ECO:0000256" key="1">
    <source>
        <dbReference type="ARBA" id="ARBA00022729"/>
    </source>
</evidence>
<dbReference type="InterPro" id="IPR006501">
    <property type="entry name" value="Pectinesterase_inhib_dom"/>
</dbReference>
<comment type="caution">
    <text evidence="6">The sequence shown here is derived from an EMBL/GenBank/DDBJ whole genome shotgun (WGS) entry which is preliminary data.</text>
</comment>
<keyword evidence="1 4" id="KW-0732">Signal</keyword>
<feature type="chain" id="PRO_5042251421" evidence="4">
    <location>
        <begin position="40"/>
        <end position="184"/>
    </location>
</feature>
<evidence type="ECO:0000259" key="5">
    <source>
        <dbReference type="SMART" id="SM00856"/>
    </source>
</evidence>
<dbReference type="CDD" id="cd15797">
    <property type="entry name" value="PMEI"/>
    <property type="match status" value="1"/>
</dbReference>